<dbReference type="GO" id="GO:0006457">
    <property type="term" value="P:protein folding"/>
    <property type="evidence" value="ECO:0007669"/>
    <property type="project" value="InterPro"/>
</dbReference>
<dbReference type="Pfam" id="PF02600">
    <property type="entry name" value="DsbB"/>
    <property type="match status" value="1"/>
</dbReference>
<evidence type="ECO:0000256" key="4">
    <source>
        <dbReference type="ARBA" id="ARBA00023136"/>
    </source>
</evidence>
<feature type="transmembrane region" description="Helical" evidence="5">
    <location>
        <begin position="40"/>
        <end position="56"/>
    </location>
</feature>
<protein>
    <recommendedName>
        <fullName evidence="7">Disulfide bond formation protein B</fullName>
    </recommendedName>
</protein>
<evidence type="ECO:0008006" key="7">
    <source>
        <dbReference type="Google" id="ProtNLM"/>
    </source>
</evidence>
<dbReference type="SUPFAM" id="SSF158442">
    <property type="entry name" value="DsbB-like"/>
    <property type="match status" value="1"/>
</dbReference>
<evidence type="ECO:0000256" key="1">
    <source>
        <dbReference type="ARBA" id="ARBA00004141"/>
    </source>
</evidence>
<dbReference type="Gene3D" id="1.20.1550.10">
    <property type="entry name" value="DsbB-like"/>
    <property type="match status" value="1"/>
</dbReference>
<keyword evidence="4 5" id="KW-0472">Membrane</keyword>
<evidence type="ECO:0000256" key="5">
    <source>
        <dbReference type="SAM" id="Phobius"/>
    </source>
</evidence>
<keyword evidence="3 5" id="KW-1133">Transmembrane helix</keyword>
<proteinExistence type="predicted"/>
<dbReference type="InterPro" id="IPR023380">
    <property type="entry name" value="DsbB-like_sf"/>
</dbReference>
<sequence length="82" mass="9583">MKNKTVLSVILFISIFALIAAYFVEYILGYKPCNLCLIERLPYFFAIVIIFLYLTINRFEKLILIFLGLIFASGTILSFYHF</sequence>
<evidence type="ECO:0000256" key="3">
    <source>
        <dbReference type="ARBA" id="ARBA00022989"/>
    </source>
</evidence>
<name>A0A382UCC3_9ZZZZ</name>
<dbReference type="EMBL" id="UINC01143163">
    <property type="protein sequence ID" value="SVD31926.1"/>
    <property type="molecule type" value="Genomic_DNA"/>
</dbReference>
<keyword evidence="2 5" id="KW-0812">Transmembrane</keyword>
<evidence type="ECO:0000256" key="2">
    <source>
        <dbReference type="ARBA" id="ARBA00022692"/>
    </source>
</evidence>
<comment type="subcellular location">
    <subcellularLocation>
        <location evidence="1">Membrane</location>
        <topology evidence="1">Multi-pass membrane protein</topology>
    </subcellularLocation>
</comment>
<dbReference type="GO" id="GO:0016020">
    <property type="term" value="C:membrane"/>
    <property type="evidence" value="ECO:0007669"/>
    <property type="project" value="UniProtKB-SubCell"/>
</dbReference>
<organism evidence="6">
    <name type="scientific">marine metagenome</name>
    <dbReference type="NCBI Taxonomy" id="408172"/>
    <lineage>
        <taxon>unclassified sequences</taxon>
        <taxon>metagenomes</taxon>
        <taxon>ecological metagenomes</taxon>
    </lineage>
</organism>
<accession>A0A382UCC3</accession>
<gene>
    <name evidence="6" type="ORF">METZ01_LOCUS384780</name>
</gene>
<reference evidence="6" key="1">
    <citation type="submission" date="2018-05" db="EMBL/GenBank/DDBJ databases">
        <authorList>
            <person name="Lanie J.A."/>
            <person name="Ng W.-L."/>
            <person name="Kazmierczak K.M."/>
            <person name="Andrzejewski T.M."/>
            <person name="Davidsen T.M."/>
            <person name="Wayne K.J."/>
            <person name="Tettelin H."/>
            <person name="Glass J.I."/>
            <person name="Rusch D."/>
            <person name="Podicherti R."/>
            <person name="Tsui H.-C.T."/>
            <person name="Winkler M.E."/>
        </authorList>
    </citation>
    <scope>NUCLEOTIDE SEQUENCE</scope>
</reference>
<feature type="transmembrane region" description="Helical" evidence="5">
    <location>
        <begin position="6"/>
        <end position="28"/>
    </location>
</feature>
<dbReference type="InterPro" id="IPR003752">
    <property type="entry name" value="DiS_bond_form_DsbB/BdbC"/>
</dbReference>
<evidence type="ECO:0000313" key="6">
    <source>
        <dbReference type="EMBL" id="SVD31926.1"/>
    </source>
</evidence>
<dbReference type="AlphaFoldDB" id="A0A382UCC3"/>
<feature type="transmembrane region" description="Helical" evidence="5">
    <location>
        <begin position="62"/>
        <end position="80"/>
    </location>
</feature>
<dbReference type="GO" id="GO:0015035">
    <property type="term" value="F:protein-disulfide reductase activity"/>
    <property type="evidence" value="ECO:0007669"/>
    <property type="project" value="InterPro"/>
</dbReference>
<feature type="non-terminal residue" evidence="6">
    <location>
        <position position="82"/>
    </location>
</feature>